<accession>A0A6C2D8T2</accession>
<protein>
    <submittedName>
        <fullName evidence="1">Uncharacterized protein</fullName>
    </submittedName>
</protein>
<evidence type="ECO:0000313" key="1">
    <source>
        <dbReference type="EMBL" id="TYC62102.1"/>
    </source>
</evidence>
<sequence length="158" mass="17705">MDEQPTGDDFLKWHEEKLENNNNLHPFGMSTYLMWAIVAYFRQTVSAQMEGNTNLAWTYAVDAKCCAEKLSGLIEATFEAQDKGGYVKDHARKAAAARHAKDHEIAETIQKWYADNDTKYKSMDAAAEAVSAIVGGSFDRARKHIKTAKNQATLKTKT</sequence>
<keyword evidence="2" id="KW-1185">Reference proteome</keyword>
<dbReference type="Proteomes" id="UP000389128">
    <property type="component" value="Unassembled WGS sequence"/>
</dbReference>
<dbReference type="AlphaFoldDB" id="A0A6C2D8T2"/>
<organism evidence="1 2">
    <name type="scientific">Zoogloea oleivorans</name>
    <dbReference type="NCBI Taxonomy" id="1552750"/>
    <lineage>
        <taxon>Bacteria</taxon>
        <taxon>Pseudomonadati</taxon>
        <taxon>Pseudomonadota</taxon>
        <taxon>Betaproteobacteria</taxon>
        <taxon>Rhodocyclales</taxon>
        <taxon>Zoogloeaceae</taxon>
        <taxon>Zoogloea</taxon>
    </lineage>
</organism>
<name>A0A6C2D8T2_9RHOO</name>
<comment type="caution">
    <text evidence="1">The sequence shown here is derived from an EMBL/GenBank/DDBJ whole genome shotgun (WGS) entry which is preliminary data.</text>
</comment>
<gene>
    <name evidence="1" type="ORF">ETQ85_00650</name>
</gene>
<evidence type="ECO:0000313" key="2">
    <source>
        <dbReference type="Proteomes" id="UP000389128"/>
    </source>
</evidence>
<proteinExistence type="predicted"/>
<dbReference type="EMBL" id="SDKK01000001">
    <property type="protein sequence ID" value="TYC62102.1"/>
    <property type="molecule type" value="Genomic_DNA"/>
</dbReference>
<reference evidence="1 2" key="1">
    <citation type="submission" date="2019-01" db="EMBL/GenBank/DDBJ databases">
        <title>Zoogloea oleivorans genome sequencing and assembly.</title>
        <authorList>
            <person name="Tancsics A."/>
            <person name="Farkas M."/>
            <person name="Kriszt B."/>
            <person name="Maroti G."/>
            <person name="Horvath B."/>
        </authorList>
    </citation>
    <scope>NUCLEOTIDE SEQUENCE [LARGE SCALE GENOMIC DNA]</scope>
    <source>
        <strain evidence="1 2">Buc</strain>
    </source>
</reference>